<protein>
    <submittedName>
        <fullName evidence="2">DUF3995 domain-containing protein</fullName>
    </submittedName>
</protein>
<evidence type="ECO:0000313" key="2">
    <source>
        <dbReference type="EMBL" id="MDV6260219.1"/>
    </source>
</evidence>
<sequence length="168" mass="17885">MTIRYFAIACALGIVHAVFSAYWAAGGRWMLDTVGAFATEWVDSEPATARTALLVLALVKLAAAILPALAYMNRPRLAAQNRTWLPSLILGISWPGSVLLILWGGASFVGAVIGLVVSDENLDPGRSAGSSPDGVKYGHLFFDGIFLAWGAALLTALILSRKAPYQPR</sequence>
<accession>A0ABU4B7P5</accession>
<feature type="transmembrane region" description="Helical" evidence="1">
    <location>
        <begin position="5"/>
        <end position="25"/>
    </location>
</feature>
<gene>
    <name evidence="2" type="ORF">R3P96_02590</name>
</gene>
<name>A0ABU4B7P5_9NOCA</name>
<dbReference type="RefSeq" id="WP_317563075.1">
    <property type="nucleotide sequence ID" value="NZ_JAWLJX010000001.1"/>
</dbReference>
<keyword evidence="1" id="KW-1133">Transmembrane helix</keyword>
<reference evidence="2 3" key="1">
    <citation type="submission" date="2023-10" db="EMBL/GenBank/DDBJ databases">
        <title>Development of a sustainable strategy for remediation of hydrocarbon-contaminated territories based on the waste exchange concept.</title>
        <authorList>
            <person name="Krivoruchko A."/>
        </authorList>
    </citation>
    <scope>NUCLEOTIDE SEQUENCE [LARGE SCALE GENOMIC DNA]</scope>
    <source>
        <strain evidence="2 3">IEGM 1323</strain>
    </source>
</reference>
<keyword evidence="1" id="KW-0812">Transmembrane</keyword>
<keyword evidence="1" id="KW-0472">Membrane</keyword>
<dbReference type="EMBL" id="JAWLJX010000001">
    <property type="protein sequence ID" value="MDV6260219.1"/>
    <property type="molecule type" value="Genomic_DNA"/>
</dbReference>
<feature type="transmembrane region" description="Helical" evidence="1">
    <location>
        <begin position="84"/>
        <end position="117"/>
    </location>
</feature>
<evidence type="ECO:0000313" key="3">
    <source>
        <dbReference type="Proteomes" id="UP001185755"/>
    </source>
</evidence>
<dbReference type="Proteomes" id="UP001185755">
    <property type="component" value="Unassembled WGS sequence"/>
</dbReference>
<feature type="transmembrane region" description="Helical" evidence="1">
    <location>
        <begin position="51"/>
        <end position="72"/>
    </location>
</feature>
<feature type="transmembrane region" description="Helical" evidence="1">
    <location>
        <begin position="137"/>
        <end position="159"/>
    </location>
</feature>
<evidence type="ECO:0000256" key="1">
    <source>
        <dbReference type="SAM" id="Phobius"/>
    </source>
</evidence>
<proteinExistence type="predicted"/>
<comment type="caution">
    <text evidence="2">The sequence shown here is derived from an EMBL/GenBank/DDBJ whole genome shotgun (WGS) entry which is preliminary data.</text>
</comment>
<organism evidence="2 3">
    <name type="scientific">Rhodococcoides yunnanense</name>
    <dbReference type="NCBI Taxonomy" id="278209"/>
    <lineage>
        <taxon>Bacteria</taxon>
        <taxon>Bacillati</taxon>
        <taxon>Actinomycetota</taxon>
        <taxon>Actinomycetes</taxon>
        <taxon>Mycobacteriales</taxon>
        <taxon>Nocardiaceae</taxon>
        <taxon>Rhodococcoides</taxon>
    </lineage>
</organism>
<keyword evidence="3" id="KW-1185">Reference proteome</keyword>